<keyword evidence="2" id="KW-0255">Endonuclease</keyword>
<gene>
    <name evidence="5" type="ORF">I8752_19075</name>
</gene>
<evidence type="ECO:0000259" key="4">
    <source>
        <dbReference type="PROSITE" id="PS50830"/>
    </source>
</evidence>
<dbReference type="InterPro" id="IPR016071">
    <property type="entry name" value="Staphylococal_nuclease_OB-fold"/>
</dbReference>
<dbReference type="InterPro" id="IPR035437">
    <property type="entry name" value="SNase_OB-fold_sf"/>
</dbReference>
<name>A0A8J7I5E1_9NOST</name>
<dbReference type="GO" id="GO:0016787">
    <property type="term" value="F:hydrolase activity"/>
    <property type="evidence" value="ECO:0007669"/>
    <property type="project" value="UniProtKB-KW"/>
</dbReference>
<evidence type="ECO:0000256" key="2">
    <source>
        <dbReference type="ARBA" id="ARBA00022759"/>
    </source>
</evidence>
<evidence type="ECO:0000256" key="1">
    <source>
        <dbReference type="ARBA" id="ARBA00022722"/>
    </source>
</evidence>
<proteinExistence type="predicted"/>
<sequence>MSLVELILVLATALGVVDGKTIRIKDNTGNTATVRLACIDIPQTSQQQYSLAAKQKLEKMLPSGTPVVIRTVWADKLNRTFGEVYVDNRSVNLRMVEEGYAVVDRQSLNFCDETKTQFLIAQANAENKRLGLWQQLNPAMTNTNSPK</sequence>
<accession>A0A8J7I5E1</accession>
<keyword evidence="1" id="KW-0540">Nuclease</keyword>
<evidence type="ECO:0000313" key="6">
    <source>
        <dbReference type="Proteomes" id="UP000662314"/>
    </source>
</evidence>
<keyword evidence="3" id="KW-0378">Hydrolase</keyword>
<feature type="domain" description="TNase-like" evidence="4">
    <location>
        <begin position="16"/>
        <end position="135"/>
    </location>
</feature>
<dbReference type="SMART" id="SM00318">
    <property type="entry name" value="SNc"/>
    <property type="match status" value="1"/>
</dbReference>
<dbReference type="PANTHER" id="PTHR12302">
    <property type="entry name" value="EBNA2 BINDING PROTEIN P100"/>
    <property type="match status" value="1"/>
</dbReference>
<dbReference type="Pfam" id="PF00565">
    <property type="entry name" value="SNase"/>
    <property type="match status" value="1"/>
</dbReference>
<keyword evidence="6" id="KW-1185">Reference proteome</keyword>
<dbReference type="GO" id="GO:0004519">
    <property type="term" value="F:endonuclease activity"/>
    <property type="evidence" value="ECO:0007669"/>
    <property type="project" value="UniProtKB-KW"/>
</dbReference>
<reference evidence="5 6" key="1">
    <citation type="journal article" date="2021" name="Int. J. Syst. Evol. Microbiol.">
        <title>Amazonocrinis nigriterrae gen. nov., sp. nov., Atlanticothrix silvestris gen. nov., sp. nov. and Dendronalium phyllosphericum gen. nov., sp. nov., nostocacean cyanobacteria from Brazilian environments.</title>
        <authorList>
            <person name="Alvarenga D.O."/>
            <person name="Andreote A.P.D."/>
            <person name="Branco L.H.Z."/>
            <person name="Delbaje E."/>
            <person name="Cruz R.B."/>
            <person name="Varani A.M."/>
            <person name="Fiore M.F."/>
        </authorList>
    </citation>
    <scope>NUCLEOTIDE SEQUENCE [LARGE SCALE GENOMIC DNA]</scope>
    <source>
        <strain evidence="5 6">CENA369</strain>
    </source>
</reference>
<evidence type="ECO:0000313" key="5">
    <source>
        <dbReference type="EMBL" id="MBH8575080.1"/>
    </source>
</evidence>
<dbReference type="Proteomes" id="UP000662314">
    <property type="component" value="Unassembled WGS sequence"/>
</dbReference>
<dbReference type="PANTHER" id="PTHR12302:SF3">
    <property type="entry name" value="SERINE_THREONINE-PROTEIN KINASE 31"/>
    <property type="match status" value="1"/>
</dbReference>
<dbReference type="EMBL" id="JAECZA010000101">
    <property type="protein sequence ID" value="MBH8575080.1"/>
    <property type="molecule type" value="Genomic_DNA"/>
</dbReference>
<evidence type="ECO:0000256" key="3">
    <source>
        <dbReference type="ARBA" id="ARBA00022801"/>
    </source>
</evidence>
<dbReference type="AlphaFoldDB" id="A0A8J7I5E1"/>
<protein>
    <submittedName>
        <fullName evidence="5">Thermonuclease family protein</fullName>
    </submittedName>
</protein>
<dbReference type="PROSITE" id="PS50830">
    <property type="entry name" value="TNASE_3"/>
    <property type="match status" value="1"/>
</dbReference>
<organism evidence="5 6">
    <name type="scientific">Dendronalium phyllosphericum CENA369</name>
    <dbReference type="NCBI Taxonomy" id="1725256"/>
    <lineage>
        <taxon>Bacteria</taxon>
        <taxon>Bacillati</taxon>
        <taxon>Cyanobacteriota</taxon>
        <taxon>Cyanophyceae</taxon>
        <taxon>Nostocales</taxon>
        <taxon>Nostocaceae</taxon>
        <taxon>Dendronalium</taxon>
        <taxon>Dendronalium phyllosphericum</taxon>
    </lineage>
</organism>
<dbReference type="RefSeq" id="WP_214433876.1">
    <property type="nucleotide sequence ID" value="NZ_CAWPUQ010000004.1"/>
</dbReference>
<dbReference type="Gene3D" id="2.40.50.90">
    <property type="match status" value="1"/>
</dbReference>
<comment type="caution">
    <text evidence="5">The sequence shown here is derived from an EMBL/GenBank/DDBJ whole genome shotgun (WGS) entry which is preliminary data.</text>
</comment>
<dbReference type="SUPFAM" id="SSF50199">
    <property type="entry name" value="Staphylococcal nuclease"/>
    <property type="match status" value="1"/>
</dbReference>